<reference evidence="8 10" key="2">
    <citation type="submission" date="2018-07" db="EMBL/GenBank/DDBJ databases">
        <title>Draft Genome Assemblies for Five Robust Yarrowia lipolytica Strains Exhibiting High Lipid Production and Pentose Sugar Utilization and Sugar Alcohol Secretion from Undetoxified Lignocellulosic Biomass Hydrolysates.</title>
        <authorList>
            <consortium name="DOE Joint Genome Institute"/>
            <person name="Walker C."/>
            <person name="Ryu S."/>
            <person name="Na H."/>
            <person name="Zane M."/>
            <person name="LaButti K."/>
            <person name="Lipzen A."/>
            <person name="Haridas S."/>
            <person name="Barry K."/>
            <person name="Grigoriev I.V."/>
            <person name="Quarterman J."/>
            <person name="Slininger P."/>
            <person name="Dien B."/>
            <person name="Trinh C.T."/>
        </authorList>
    </citation>
    <scope>NUCLEOTIDE SEQUENCE [LARGE SCALE GENOMIC DNA]</scope>
    <source>
        <strain evidence="8 10">YB392</strain>
    </source>
</reference>
<evidence type="ECO:0000256" key="2">
    <source>
        <dbReference type="ARBA" id="ARBA00022692"/>
    </source>
</evidence>
<dbReference type="PANTHER" id="PTHR11785:SF353">
    <property type="entry name" value="METHIONINE TRANSPORTER (EUROFUNG)"/>
    <property type="match status" value="1"/>
</dbReference>
<evidence type="ECO:0000313" key="9">
    <source>
        <dbReference type="Proteomes" id="UP000182444"/>
    </source>
</evidence>
<feature type="transmembrane region" description="Helical" evidence="6">
    <location>
        <begin position="476"/>
        <end position="499"/>
    </location>
</feature>
<evidence type="ECO:0000256" key="5">
    <source>
        <dbReference type="SAM" id="MobiDB-lite"/>
    </source>
</evidence>
<dbReference type="Proteomes" id="UP000182444">
    <property type="component" value="Chromosome 1D"/>
</dbReference>
<name>A0A1D8NES6_YARLL</name>
<evidence type="ECO:0000313" key="8">
    <source>
        <dbReference type="EMBL" id="RDW22632.1"/>
    </source>
</evidence>
<dbReference type="EMBL" id="CP017556">
    <property type="protein sequence ID" value="AOW04132.1"/>
    <property type="molecule type" value="Genomic_DNA"/>
</dbReference>
<dbReference type="KEGG" id="yli:2911283"/>
<keyword evidence="4 6" id="KW-0472">Membrane</keyword>
<evidence type="ECO:0000256" key="4">
    <source>
        <dbReference type="ARBA" id="ARBA00023136"/>
    </source>
</evidence>
<evidence type="ECO:0000313" key="7">
    <source>
        <dbReference type="EMBL" id="AOW04132.1"/>
    </source>
</evidence>
<feature type="transmembrane region" description="Helical" evidence="6">
    <location>
        <begin position="439"/>
        <end position="464"/>
    </location>
</feature>
<feature type="transmembrane region" description="Helical" evidence="6">
    <location>
        <begin position="375"/>
        <end position="396"/>
    </location>
</feature>
<dbReference type="GeneID" id="2911283"/>
<keyword evidence="2 6" id="KW-0812">Transmembrane</keyword>
<dbReference type="PANTHER" id="PTHR11785">
    <property type="entry name" value="AMINO ACID TRANSPORTER"/>
    <property type="match status" value="1"/>
</dbReference>
<feature type="transmembrane region" description="Helical" evidence="6">
    <location>
        <begin position="243"/>
        <end position="265"/>
    </location>
</feature>
<protein>
    <submittedName>
        <fullName evidence="8">Amino acid permease-domain-containing protein</fullName>
    </submittedName>
</protein>
<dbReference type="PIRSF" id="PIRSF006060">
    <property type="entry name" value="AA_transporter"/>
    <property type="match status" value="1"/>
</dbReference>
<dbReference type="GO" id="GO:0015179">
    <property type="term" value="F:L-amino acid transmembrane transporter activity"/>
    <property type="evidence" value="ECO:0007669"/>
    <property type="project" value="TreeGrafter"/>
</dbReference>
<dbReference type="VEuPathDB" id="FungiDB:YALI0_D16137g"/>
<dbReference type="InterPro" id="IPR050598">
    <property type="entry name" value="AminoAcid_Transporter"/>
</dbReference>
<dbReference type="OMA" id="YVFWIYI"/>
<feature type="transmembrane region" description="Helical" evidence="6">
    <location>
        <begin position="52"/>
        <end position="75"/>
    </location>
</feature>
<feature type="transmembrane region" description="Helical" evidence="6">
    <location>
        <begin position="167"/>
        <end position="187"/>
    </location>
</feature>
<feature type="transmembrane region" description="Helical" evidence="6">
    <location>
        <begin position="81"/>
        <end position="102"/>
    </location>
</feature>
<gene>
    <name evidence="8" type="ORF">B0I71DRAFT_169717</name>
    <name evidence="7" type="ORF">YALI1_D19951g</name>
</gene>
<organism evidence="7 9">
    <name type="scientific">Yarrowia lipolytica</name>
    <name type="common">Candida lipolytica</name>
    <dbReference type="NCBI Taxonomy" id="4952"/>
    <lineage>
        <taxon>Eukaryota</taxon>
        <taxon>Fungi</taxon>
        <taxon>Dikarya</taxon>
        <taxon>Ascomycota</taxon>
        <taxon>Saccharomycotina</taxon>
        <taxon>Dipodascomycetes</taxon>
        <taxon>Dipodascales</taxon>
        <taxon>Dipodascales incertae sedis</taxon>
        <taxon>Yarrowia</taxon>
    </lineage>
</organism>
<dbReference type="GO" id="GO:0016020">
    <property type="term" value="C:membrane"/>
    <property type="evidence" value="ECO:0007669"/>
    <property type="project" value="UniProtKB-SubCell"/>
</dbReference>
<dbReference type="Gene3D" id="1.20.1740.10">
    <property type="entry name" value="Amino acid/polyamine transporter I"/>
    <property type="match status" value="1"/>
</dbReference>
<dbReference type="EMBL" id="KZ859187">
    <property type="protein sequence ID" value="RDW22632.1"/>
    <property type="molecule type" value="Genomic_DNA"/>
</dbReference>
<sequence>MFPFDVEKNKGTSSESIHSIHVSEIHSDVRSESIIGAPEEEESPLGQHVGKFTVVALNFSQMIGTGIFVTPGSILKGVGSIGASLMLWLAGIIISFSGFAVYTEFASMYPKRAGADVAYLEKAFPKPKYLMPVVFAVISVLLSYSASNAIVFSEYVLVAANQEVTEWTQRGIAIAAIAGVCLMSWVSNKWSMRLQNVIAYVKVIILFFVAITGLVVLGGHTRVKNPRDNFKDPFKGTTGNANVWANALVKIIFSFAGWNNANNVLNEIPDAVRTVKIYGSVALALVSVLYMLCAVAYFAAVTKEEIKHSNLLTAALFFKNVFGESAGQRVLPALVAVSSIGNLLAVTIGHSRIVREVGRQGVLPWPNFWTNTWPFGTPGGALLVKFILTVIVIVAPPPGDAFNFVVDLQSYPSNIFLCLLVVGLFIVRRRRQKAGLGRAPFRAYTVVAVFYFLVSLFLLAAPWVPPPGGANGGDVSFWYATYCVVGIGIILLCGIYYYIWAVVWPKFGGFKHVEQIITLPDGSTYTKINRVKNDVQHSDESEGESETKSARVEEKEIV</sequence>
<feature type="transmembrane region" description="Helical" evidence="6">
    <location>
        <begin position="330"/>
        <end position="354"/>
    </location>
</feature>
<feature type="transmembrane region" description="Helical" evidence="6">
    <location>
        <begin position="199"/>
        <end position="223"/>
    </location>
</feature>
<dbReference type="Pfam" id="PF13520">
    <property type="entry name" value="AA_permease_2"/>
    <property type="match status" value="1"/>
</dbReference>
<evidence type="ECO:0000313" key="10">
    <source>
        <dbReference type="Proteomes" id="UP000256601"/>
    </source>
</evidence>
<evidence type="ECO:0000256" key="6">
    <source>
        <dbReference type="SAM" id="Phobius"/>
    </source>
</evidence>
<feature type="region of interest" description="Disordered" evidence="5">
    <location>
        <begin position="534"/>
        <end position="558"/>
    </location>
</feature>
<dbReference type="InterPro" id="IPR002293">
    <property type="entry name" value="AA/rel_permease1"/>
</dbReference>
<feature type="transmembrane region" description="Helical" evidence="6">
    <location>
        <begin position="408"/>
        <end position="427"/>
    </location>
</feature>
<dbReference type="FunFam" id="1.20.1740.10:FF:000025">
    <property type="entry name" value="High-affinity methionine permease"/>
    <property type="match status" value="1"/>
</dbReference>
<reference evidence="7 9" key="1">
    <citation type="journal article" date="2016" name="PLoS ONE">
        <title>Sequence Assembly of Yarrowia lipolytica Strain W29/CLIB89 Shows Transposable Element Diversity.</title>
        <authorList>
            <person name="Magnan C."/>
            <person name="Yu J."/>
            <person name="Chang I."/>
            <person name="Jahn E."/>
            <person name="Kanomata Y."/>
            <person name="Wu J."/>
            <person name="Zeller M."/>
            <person name="Oakes M."/>
            <person name="Baldi P."/>
            <person name="Sandmeyer S."/>
        </authorList>
    </citation>
    <scope>NUCLEOTIDE SEQUENCE [LARGE SCALE GENOMIC DNA]</scope>
    <source>
        <strain evidence="7">CLIB89</strain>
        <strain evidence="9">CLIB89(W29)</strain>
    </source>
</reference>
<feature type="transmembrane region" description="Helical" evidence="6">
    <location>
        <begin position="277"/>
        <end position="300"/>
    </location>
</feature>
<dbReference type="VEuPathDB" id="FungiDB:YALI1_D19951g"/>
<dbReference type="AlphaFoldDB" id="A0A1D8NES6"/>
<comment type="subcellular location">
    <subcellularLocation>
        <location evidence="1">Membrane</location>
        <topology evidence="1">Multi-pass membrane protein</topology>
    </subcellularLocation>
</comment>
<keyword evidence="3 6" id="KW-1133">Transmembrane helix</keyword>
<proteinExistence type="predicted"/>
<dbReference type="Proteomes" id="UP000256601">
    <property type="component" value="Unassembled WGS sequence"/>
</dbReference>
<dbReference type="eggNOG" id="KOG1287">
    <property type="taxonomic scope" value="Eukaryota"/>
</dbReference>
<evidence type="ECO:0000256" key="1">
    <source>
        <dbReference type="ARBA" id="ARBA00004141"/>
    </source>
</evidence>
<evidence type="ECO:0000256" key="3">
    <source>
        <dbReference type="ARBA" id="ARBA00022989"/>
    </source>
</evidence>
<feature type="transmembrane region" description="Helical" evidence="6">
    <location>
        <begin position="129"/>
        <end position="147"/>
    </location>
</feature>
<accession>A0A1D8NES6</accession>